<evidence type="ECO:0000256" key="4">
    <source>
        <dbReference type="ARBA" id="ARBA00023163"/>
    </source>
</evidence>
<evidence type="ECO:0000313" key="8">
    <source>
        <dbReference type="EMBL" id="KAK4264037.1"/>
    </source>
</evidence>
<dbReference type="AlphaFoldDB" id="A0AAE1ME43"/>
<reference evidence="8" key="1">
    <citation type="submission" date="2023-10" db="EMBL/GenBank/DDBJ databases">
        <title>Chromosome-level genome of the transformable northern wattle, Acacia crassicarpa.</title>
        <authorList>
            <person name="Massaro I."/>
            <person name="Sinha N.R."/>
            <person name="Poethig S."/>
            <person name="Leichty A.R."/>
        </authorList>
    </citation>
    <scope>NUCLEOTIDE SEQUENCE</scope>
    <source>
        <strain evidence="8">Acra3RX</strain>
        <tissue evidence="8">Leaf</tissue>
    </source>
</reference>
<feature type="compositionally biased region" description="Basic residues" evidence="6">
    <location>
        <begin position="160"/>
        <end position="175"/>
    </location>
</feature>
<dbReference type="PROSITE" id="PS50863">
    <property type="entry name" value="B3"/>
    <property type="match status" value="2"/>
</dbReference>
<evidence type="ECO:0000256" key="6">
    <source>
        <dbReference type="SAM" id="MobiDB-lite"/>
    </source>
</evidence>
<feature type="domain" description="TF-B3" evidence="7">
    <location>
        <begin position="22"/>
        <end position="115"/>
    </location>
</feature>
<sequence length="350" mass="39565">MADTCRSCSSWVDDIYWTHFKFTHFAQRLPPDFDQHLALPKRFSDSLKRKFPDNVTLRGPGGAELTVKLSTKDDILHFTNGWQQFAQDHFLEENDLLIFKYNGESQFDVLIFDKKNLCEKVASYFVRDSGQTNQRNTDNNCVGEENIPTNIDVKGALPKKSARGKSKKTSKKARKATVECTPAQPTKRRGRSKGSDAHAGGIEWVADAETASTGGNKIIEIVDASNPKAIIENAKKNTLQLAQAACPADGFYVVMRPSHVFRRFYLTIPMKWMTEHFPLQSEDVILRVGEIEWLAKYVFEASRCTGGLTAGWKQFVMDNNLREFDVCVFNQANIGKKPLTLDVKIFKVDV</sequence>
<evidence type="ECO:0000256" key="2">
    <source>
        <dbReference type="ARBA" id="ARBA00023015"/>
    </source>
</evidence>
<dbReference type="SMART" id="SM01019">
    <property type="entry name" value="B3"/>
    <property type="match status" value="2"/>
</dbReference>
<dbReference type="CDD" id="cd10017">
    <property type="entry name" value="B3_DNA"/>
    <property type="match status" value="2"/>
</dbReference>
<dbReference type="GO" id="GO:0005634">
    <property type="term" value="C:nucleus"/>
    <property type="evidence" value="ECO:0007669"/>
    <property type="project" value="UniProtKB-SubCell"/>
</dbReference>
<keyword evidence="4" id="KW-0804">Transcription</keyword>
<dbReference type="Pfam" id="PF02362">
    <property type="entry name" value="B3"/>
    <property type="match status" value="2"/>
</dbReference>
<evidence type="ECO:0000256" key="1">
    <source>
        <dbReference type="ARBA" id="ARBA00004123"/>
    </source>
</evidence>
<keyword evidence="2" id="KW-0805">Transcription regulation</keyword>
<evidence type="ECO:0000256" key="5">
    <source>
        <dbReference type="ARBA" id="ARBA00023242"/>
    </source>
</evidence>
<proteinExistence type="predicted"/>
<dbReference type="EMBL" id="JAWXYG010000009">
    <property type="protein sequence ID" value="KAK4264037.1"/>
    <property type="molecule type" value="Genomic_DNA"/>
</dbReference>
<dbReference type="PANTHER" id="PTHR31391:SF157">
    <property type="entry name" value="B3 DOMAIN-CONTAINING PROTEIN REM16"/>
    <property type="match status" value="1"/>
</dbReference>
<evidence type="ECO:0000256" key="3">
    <source>
        <dbReference type="ARBA" id="ARBA00023125"/>
    </source>
</evidence>
<name>A0AAE1ME43_9FABA</name>
<evidence type="ECO:0000259" key="7">
    <source>
        <dbReference type="PROSITE" id="PS50863"/>
    </source>
</evidence>
<dbReference type="Proteomes" id="UP001293593">
    <property type="component" value="Unassembled WGS sequence"/>
</dbReference>
<keyword evidence="9" id="KW-1185">Reference proteome</keyword>
<dbReference type="GO" id="GO:0003677">
    <property type="term" value="F:DNA binding"/>
    <property type="evidence" value="ECO:0007669"/>
    <property type="project" value="UniProtKB-KW"/>
</dbReference>
<dbReference type="InterPro" id="IPR003340">
    <property type="entry name" value="B3_DNA-bd"/>
</dbReference>
<keyword evidence="3" id="KW-0238">DNA-binding</keyword>
<accession>A0AAE1ME43</accession>
<dbReference type="InterPro" id="IPR044837">
    <property type="entry name" value="REM16-like"/>
</dbReference>
<keyword evidence="5" id="KW-0539">Nucleus</keyword>
<protein>
    <recommendedName>
        <fullName evidence="7">TF-B3 domain-containing protein</fullName>
    </recommendedName>
</protein>
<dbReference type="SUPFAM" id="SSF101936">
    <property type="entry name" value="DNA-binding pseudobarrel domain"/>
    <property type="match status" value="2"/>
</dbReference>
<feature type="domain" description="TF-B3" evidence="7">
    <location>
        <begin position="251"/>
        <end position="349"/>
    </location>
</feature>
<dbReference type="InterPro" id="IPR015300">
    <property type="entry name" value="DNA-bd_pseudobarrel_sf"/>
</dbReference>
<dbReference type="PANTHER" id="PTHR31391">
    <property type="entry name" value="B3 DOMAIN-CONTAINING PROTEIN OS11G0197600-RELATED"/>
    <property type="match status" value="1"/>
</dbReference>
<comment type="subcellular location">
    <subcellularLocation>
        <location evidence="1">Nucleus</location>
    </subcellularLocation>
</comment>
<dbReference type="Gene3D" id="2.40.330.10">
    <property type="entry name" value="DNA-binding pseudobarrel domain"/>
    <property type="match status" value="2"/>
</dbReference>
<organism evidence="8 9">
    <name type="scientific">Acacia crassicarpa</name>
    <name type="common">northern wattle</name>
    <dbReference type="NCBI Taxonomy" id="499986"/>
    <lineage>
        <taxon>Eukaryota</taxon>
        <taxon>Viridiplantae</taxon>
        <taxon>Streptophyta</taxon>
        <taxon>Embryophyta</taxon>
        <taxon>Tracheophyta</taxon>
        <taxon>Spermatophyta</taxon>
        <taxon>Magnoliopsida</taxon>
        <taxon>eudicotyledons</taxon>
        <taxon>Gunneridae</taxon>
        <taxon>Pentapetalae</taxon>
        <taxon>rosids</taxon>
        <taxon>fabids</taxon>
        <taxon>Fabales</taxon>
        <taxon>Fabaceae</taxon>
        <taxon>Caesalpinioideae</taxon>
        <taxon>mimosoid clade</taxon>
        <taxon>Acacieae</taxon>
        <taxon>Acacia</taxon>
    </lineage>
</organism>
<comment type="caution">
    <text evidence="8">The sequence shown here is derived from an EMBL/GenBank/DDBJ whole genome shotgun (WGS) entry which is preliminary data.</text>
</comment>
<evidence type="ECO:0000313" key="9">
    <source>
        <dbReference type="Proteomes" id="UP001293593"/>
    </source>
</evidence>
<feature type="region of interest" description="Disordered" evidence="6">
    <location>
        <begin position="155"/>
        <end position="199"/>
    </location>
</feature>
<gene>
    <name evidence="8" type="ORF">QN277_029378</name>
</gene>